<proteinExistence type="predicted"/>
<name>B3E4C2_TRIL1</name>
<dbReference type="AlphaFoldDB" id="B3E4C2"/>
<evidence type="ECO:0000313" key="3">
    <source>
        <dbReference type="Proteomes" id="UP000002420"/>
    </source>
</evidence>
<reference evidence="2 3" key="1">
    <citation type="submission" date="2008-05" db="EMBL/GenBank/DDBJ databases">
        <title>Complete sequence of chromosome of Geobacter lovleyi SZ.</title>
        <authorList>
            <consortium name="US DOE Joint Genome Institute"/>
            <person name="Lucas S."/>
            <person name="Copeland A."/>
            <person name="Lapidus A."/>
            <person name="Glavina del Rio T."/>
            <person name="Dalin E."/>
            <person name="Tice H."/>
            <person name="Bruce D."/>
            <person name="Goodwin L."/>
            <person name="Pitluck S."/>
            <person name="Chertkov O."/>
            <person name="Meincke L."/>
            <person name="Brettin T."/>
            <person name="Detter J.C."/>
            <person name="Han C."/>
            <person name="Tapia R."/>
            <person name="Kuske C.R."/>
            <person name="Schmutz J."/>
            <person name="Larimer F."/>
            <person name="Land M."/>
            <person name="Hauser L."/>
            <person name="Kyrpides N."/>
            <person name="Mikhailova N."/>
            <person name="Sung Y."/>
            <person name="Fletcher K.E."/>
            <person name="Ritalahti K.M."/>
            <person name="Loeffler F.E."/>
            <person name="Richardson P."/>
        </authorList>
    </citation>
    <scope>NUCLEOTIDE SEQUENCE [LARGE SCALE GENOMIC DNA]</scope>
    <source>
        <strain evidence="3">ATCC BAA-1151 / DSM 17278 / SZ</strain>
    </source>
</reference>
<evidence type="ECO:0000256" key="1">
    <source>
        <dbReference type="SAM" id="SignalP"/>
    </source>
</evidence>
<protein>
    <submittedName>
        <fullName evidence="2">Uncharacterized protein</fullName>
    </submittedName>
</protein>
<dbReference type="Proteomes" id="UP000002420">
    <property type="component" value="Chromosome"/>
</dbReference>
<dbReference type="HOGENOM" id="CLU_1774748_0_0_7"/>
<organism evidence="2 3">
    <name type="scientific">Trichlorobacter lovleyi (strain ATCC BAA-1151 / DSM 17278 / SZ)</name>
    <name type="common">Geobacter lovleyi</name>
    <dbReference type="NCBI Taxonomy" id="398767"/>
    <lineage>
        <taxon>Bacteria</taxon>
        <taxon>Pseudomonadati</taxon>
        <taxon>Thermodesulfobacteriota</taxon>
        <taxon>Desulfuromonadia</taxon>
        <taxon>Geobacterales</taxon>
        <taxon>Geobacteraceae</taxon>
        <taxon>Trichlorobacter</taxon>
    </lineage>
</organism>
<dbReference type="EMBL" id="CP001089">
    <property type="protein sequence ID" value="ACD94437.1"/>
    <property type="molecule type" value="Genomic_DNA"/>
</dbReference>
<sequence length="146" mass="16119">MKRWLKMTLLTGCVVCTSLASPEGSAGGILKYHVKVKNDIAVEYWPSTGTPIHTTCTVYLYRPDYSYQVATIAAGATHTFTVNGPHCPARLEGTCQSDYGPPATMYTRCLTGKESWGSGISCTAACWSSDWFIRRSDTRSLHFHKE</sequence>
<keyword evidence="1" id="KW-0732">Signal</keyword>
<keyword evidence="3" id="KW-1185">Reference proteome</keyword>
<dbReference type="STRING" id="398767.Glov_0711"/>
<evidence type="ECO:0000313" key="2">
    <source>
        <dbReference type="EMBL" id="ACD94437.1"/>
    </source>
</evidence>
<dbReference type="RefSeq" id="WP_012468793.1">
    <property type="nucleotide sequence ID" value="NC_010814.1"/>
</dbReference>
<gene>
    <name evidence="2" type="ordered locus">Glov_0711</name>
</gene>
<feature type="signal peptide" evidence="1">
    <location>
        <begin position="1"/>
        <end position="20"/>
    </location>
</feature>
<dbReference type="KEGG" id="glo:Glov_0711"/>
<accession>B3E4C2</accession>
<feature type="chain" id="PRO_5002786105" evidence="1">
    <location>
        <begin position="21"/>
        <end position="146"/>
    </location>
</feature>